<comment type="caution">
    <text evidence="4">The sequence shown here is derived from an EMBL/GenBank/DDBJ whole genome shotgun (WGS) entry which is preliminary data.</text>
</comment>
<dbReference type="GO" id="GO:0005657">
    <property type="term" value="C:replication fork"/>
    <property type="evidence" value="ECO:0007669"/>
    <property type="project" value="TreeGrafter"/>
</dbReference>
<dbReference type="GO" id="GO:0000724">
    <property type="term" value="P:double-strand break repair via homologous recombination"/>
    <property type="evidence" value="ECO:0007669"/>
    <property type="project" value="TreeGrafter"/>
</dbReference>
<organism evidence="4 5">
    <name type="scientific">Dactylonectria estremocensis</name>
    <dbReference type="NCBI Taxonomy" id="1079267"/>
    <lineage>
        <taxon>Eukaryota</taxon>
        <taxon>Fungi</taxon>
        <taxon>Dikarya</taxon>
        <taxon>Ascomycota</taxon>
        <taxon>Pezizomycotina</taxon>
        <taxon>Sordariomycetes</taxon>
        <taxon>Hypocreomycetidae</taxon>
        <taxon>Hypocreales</taxon>
        <taxon>Nectriaceae</taxon>
        <taxon>Dactylonectria</taxon>
    </lineage>
</organism>
<dbReference type="PANTHER" id="PTHR46457">
    <property type="entry name" value="DNA REPAIR PROTEIN RAD51 HOMOLOG 4"/>
    <property type="match status" value="1"/>
</dbReference>
<sequence length="467" mass="50194">MEEAPAHAPIAASQANSHSALEPISASVLADREARRRDAATALGSCRTGCADLDDYVLLGGFERGSIVGLSAEDEEMGVKLGLQTLVHSLCGEGSVTTGLVITPKPASAILGGLRDAVRAELRHRGTAQPEFASRTRECLERVMLSCVFDLDGLWEVLADLDRPADCGMREESREGEGSEEDQGQEAEKGNQEKMVVDEIGDSQEDEDDELADAQPQFQPQPEPKQQTQPQLQPQSRRQQKPEPPPLPDLIIITHFSALLTSLFTHREKSAAHAALQLLGSHLRVLTRNLASSPLVLLLNSTSSAADKTKVKTPTAPLDATLRSIFNPPPTPGYVPHAGPGPGRRSKPSFGLVFAQLLDLHLLCTRIPRNRGDAEAAATALHGHGAGVDGAAAAPLAAAAAVDSVWLTEVLLDDLGVWEGRKGARRDREQRWTAVDVEGARIRDAFLERERMVEPVRLAGGFGGRRE</sequence>
<protein>
    <submittedName>
        <fullName evidence="4">Uncharacterized protein</fullName>
    </submittedName>
</protein>
<dbReference type="GO" id="GO:0003697">
    <property type="term" value="F:single-stranded DNA binding"/>
    <property type="evidence" value="ECO:0007669"/>
    <property type="project" value="TreeGrafter"/>
</dbReference>
<keyword evidence="5" id="KW-1185">Reference proteome</keyword>
<evidence type="ECO:0000256" key="2">
    <source>
        <dbReference type="ARBA" id="ARBA00023242"/>
    </source>
</evidence>
<evidence type="ECO:0000256" key="1">
    <source>
        <dbReference type="ARBA" id="ARBA00004123"/>
    </source>
</evidence>
<feature type="compositionally biased region" description="Acidic residues" evidence="3">
    <location>
        <begin position="199"/>
        <end position="212"/>
    </location>
</feature>
<dbReference type="GO" id="GO:0000400">
    <property type="term" value="F:four-way junction DNA binding"/>
    <property type="evidence" value="ECO:0007669"/>
    <property type="project" value="TreeGrafter"/>
</dbReference>
<dbReference type="GO" id="GO:0007131">
    <property type="term" value="P:reciprocal meiotic recombination"/>
    <property type="evidence" value="ECO:0007669"/>
    <property type="project" value="TreeGrafter"/>
</dbReference>
<reference evidence="4" key="1">
    <citation type="journal article" date="2021" name="Nat. Commun.">
        <title>Genetic determinants of endophytism in the Arabidopsis root mycobiome.</title>
        <authorList>
            <person name="Mesny F."/>
            <person name="Miyauchi S."/>
            <person name="Thiergart T."/>
            <person name="Pickel B."/>
            <person name="Atanasova L."/>
            <person name="Karlsson M."/>
            <person name="Huettel B."/>
            <person name="Barry K.W."/>
            <person name="Haridas S."/>
            <person name="Chen C."/>
            <person name="Bauer D."/>
            <person name="Andreopoulos W."/>
            <person name="Pangilinan J."/>
            <person name="LaButti K."/>
            <person name="Riley R."/>
            <person name="Lipzen A."/>
            <person name="Clum A."/>
            <person name="Drula E."/>
            <person name="Henrissat B."/>
            <person name="Kohler A."/>
            <person name="Grigoriev I.V."/>
            <person name="Martin F.M."/>
            <person name="Hacquard S."/>
        </authorList>
    </citation>
    <scope>NUCLEOTIDE SEQUENCE</scope>
    <source>
        <strain evidence="4">MPI-CAGE-AT-0021</strain>
    </source>
</reference>
<dbReference type="Gene3D" id="3.40.50.300">
    <property type="entry name" value="P-loop containing nucleotide triphosphate hydrolases"/>
    <property type="match status" value="1"/>
</dbReference>
<dbReference type="OrthoDB" id="336321at2759"/>
<comment type="subcellular location">
    <subcellularLocation>
        <location evidence="1">Nucleus</location>
    </subcellularLocation>
</comment>
<keyword evidence="2" id="KW-0539">Nucleus</keyword>
<dbReference type="PANTHER" id="PTHR46457:SF1">
    <property type="entry name" value="DNA REPAIR PROTEIN RAD51 HOMOLOG 4"/>
    <property type="match status" value="1"/>
</dbReference>
<accession>A0A9P9FB71</accession>
<dbReference type="AlphaFoldDB" id="A0A9P9FB71"/>
<dbReference type="GO" id="GO:0005815">
    <property type="term" value="C:microtubule organizing center"/>
    <property type="evidence" value="ECO:0007669"/>
    <property type="project" value="TreeGrafter"/>
</dbReference>
<dbReference type="GO" id="GO:0000723">
    <property type="term" value="P:telomere maintenance"/>
    <property type="evidence" value="ECO:0007669"/>
    <property type="project" value="TreeGrafter"/>
</dbReference>
<dbReference type="GO" id="GO:0033063">
    <property type="term" value="C:Rad51B-Rad51C-Rad51D-XRCC2 complex"/>
    <property type="evidence" value="ECO:0007669"/>
    <property type="project" value="TreeGrafter"/>
</dbReference>
<proteinExistence type="predicted"/>
<feature type="region of interest" description="Disordered" evidence="3">
    <location>
        <begin position="320"/>
        <end position="345"/>
    </location>
</feature>
<feature type="region of interest" description="Disordered" evidence="3">
    <location>
        <begin position="168"/>
        <end position="249"/>
    </location>
</feature>
<evidence type="ECO:0000256" key="3">
    <source>
        <dbReference type="SAM" id="MobiDB-lite"/>
    </source>
</evidence>
<feature type="compositionally biased region" description="Low complexity" evidence="3">
    <location>
        <begin position="215"/>
        <end position="237"/>
    </location>
</feature>
<feature type="compositionally biased region" description="Basic and acidic residues" evidence="3">
    <location>
        <begin position="168"/>
        <end position="177"/>
    </location>
</feature>
<dbReference type="GO" id="GO:0042148">
    <property type="term" value="P:DNA strand invasion"/>
    <property type="evidence" value="ECO:0007669"/>
    <property type="project" value="TreeGrafter"/>
</dbReference>
<dbReference type="InterPro" id="IPR051988">
    <property type="entry name" value="HRR_RAD51_Paralog"/>
</dbReference>
<evidence type="ECO:0000313" key="4">
    <source>
        <dbReference type="EMBL" id="KAH7157499.1"/>
    </source>
</evidence>
<dbReference type="Proteomes" id="UP000717696">
    <property type="component" value="Unassembled WGS sequence"/>
</dbReference>
<feature type="compositionally biased region" description="Basic and acidic residues" evidence="3">
    <location>
        <begin position="186"/>
        <end position="197"/>
    </location>
</feature>
<name>A0A9P9FB71_9HYPO</name>
<evidence type="ECO:0000313" key="5">
    <source>
        <dbReference type="Proteomes" id="UP000717696"/>
    </source>
</evidence>
<gene>
    <name evidence="4" type="ORF">B0J13DRAFT_520230</name>
</gene>
<dbReference type="InterPro" id="IPR027417">
    <property type="entry name" value="P-loop_NTPase"/>
</dbReference>
<dbReference type="EMBL" id="JAGMUU010000003">
    <property type="protein sequence ID" value="KAH7157499.1"/>
    <property type="molecule type" value="Genomic_DNA"/>
</dbReference>
<dbReference type="GO" id="GO:0008094">
    <property type="term" value="F:ATP-dependent activity, acting on DNA"/>
    <property type="evidence" value="ECO:0007669"/>
    <property type="project" value="TreeGrafter"/>
</dbReference>